<comment type="caution">
    <text evidence="1">The sequence shown here is derived from an EMBL/GenBank/DDBJ whole genome shotgun (WGS) entry which is preliminary data.</text>
</comment>
<sequence length="86" mass="9797">MKDEKEKTLTTAMQAQHYCTHAGILLQNNFHTLRQNVSVKKRTTRKAPICLPGFAVHSAPRLMQMAHSSQINRSGARHSWYVQHTA</sequence>
<keyword evidence="2" id="KW-1185">Reference proteome</keyword>
<reference evidence="1 2" key="1">
    <citation type="submission" date="2020-08" db="EMBL/GenBank/DDBJ databases">
        <title>Novel species isolated from subtropical streams in China.</title>
        <authorList>
            <person name="Lu H."/>
        </authorList>
    </citation>
    <scope>NUCLEOTIDE SEQUENCE [LARGE SCALE GENOMIC DNA]</scope>
    <source>
        <strain evidence="1 2">CCTCC AB 2015119</strain>
    </source>
</reference>
<dbReference type="Proteomes" id="UP000637632">
    <property type="component" value="Unassembled WGS sequence"/>
</dbReference>
<evidence type="ECO:0000313" key="1">
    <source>
        <dbReference type="EMBL" id="MBC3810898.1"/>
    </source>
</evidence>
<organism evidence="1 2">
    <name type="scientific">Undibacterium aquatile</name>
    <dbReference type="NCBI Taxonomy" id="1537398"/>
    <lineage>
        <taxon>Bacteria</taxon>
        <taxon>Pseudomonadati</taxon>
        <taxon>Pseudomonadota</taxon>
        <taxon>Betaproteobacteria</taxon>
        <taxon>Burkholderiales</taxon>
        <taxon>Oxalobacteraceae</taxon>
        <taxon>Undibacterium</taxon>
    </lineage>
</organism>
<name>A0ABR6XDT7_9BURK</name>
<evidence type="ECO:0000313" key="2">
    <source>
        <dbReference type="Proteomes" id="UP000637632"/>
    </source>
</evidence>
<dbReference type="RefSeq" id="WP_190477960.1">
    <property type="nucleotide sequence ID" value="NZ_JACOFT010000002.1"/>
</dbReference>
<dbReference type="EMBL" id="JACOFT010000002">
    <property type="protein sequence ID" value="MBC3810898.1"/>
    <property type="molecule type" value="Genomic_DNA"/>
</dbReference>
<protein>
    <submittedName>
        <fullName evidence="1">Uncharacterized protein</fullName>
    </submittedName>
</protein>
<accession>A0ABR6XDT7</accession>
<gene>
    <name evidence="1" type="ORF">H8K26_05535</name>
</gene>
<proteinExistence type="predicted"/>